<dbReference type="Gene3D" id="3.10.50.10">
    <property type="match status" value="1"/>
</dbReference>
<dbReference type="SUPFAM" id="SSF51445">
    <property type="entry name" value="(Trans)glycosidases"/>
    <property type="match status" value="1"/>
</dbReference>
<dbReference type="CDD" id="cd06093">
    <property type="entry name" value="PX_domain"/>
    <property type="match status" value="1"/>
</dbReference>
<dbReference type="InterPro" id="IPR001579">
    <property type="entry name" value="Glyco_hydro_18_chit_AS"/>
</dbReference>
<dbReference type="PROSITE" id="PS51910">
    <property type="entry name" value="GH18_2"/>
    <property type="match status" value="1"/>
</dbReference>
<dbReference type="InterPro" id="IPR029070">
    <property type="entry name" value="Chitinase_insertion_sf"/>
</dbReference>
<keyword evidence="2 7" id="KW-0378">Hydrolase</keyword>
<keyword evidence="5 7" id="KW-0326">Glycosidase</keyword>
<dbReference type="GO" id="GO:0008843">
    <property type="term" value="F:endochitinase activity"/>
    <property type="evidence" value="ECO:0007669"/>
    <property type="project" value="UniProtKB-EC"/>
</dbReference>
<comment type="caution">
    <text evidence="11">The sequence shown here is derived from an EMBL/GenBank/DDBJ whole genome shotgun (WGS) entry which is preliminary data.</text>
</comment>
<dbReference type="InterPro" id="IPR050314">
    <property type="entry name" value="Glycosyl_Hydrlase_18"/>
</dbReference>
<dbReference type="GO" id="GO:0035091">
    <property type="term" value="F:phosphatidylinositol binding"/>
    <property type="evidence" value="ECO:0007669"/>
    <property type="project" value="InterPro"/>
</dbReference>
<dbReference type="SUPFAM" id="SSF64268">
    <property type="entry name" value="PX domain"/>
    <property type="match status" value="1"/>
</dbReference>
<keyword evidence="6" id="KW-0624">Polysaccharide degradation</keyword>
<keyword evidence="3" id="KW-0146">Chitin degradation</keyword>
<evidence type="ECO:0000259" key="9">
    <source>
        <dbReference type="PROSITE" id="PS50195"/>
    </source>
</evidence>
<name>A0A9W8TWJ1_9AGAR</name>
<dbReference type="Pfam" id="PF00704">
    <property type="entry name" value="Glyco_hydro_18"/>
    <property type="match status" value="1"/>
</dbReference>
<dbReference type="SMART" id="SM00636">
    <property type="entry name" value="Glyco_18"/>
    <property type="match status" value="1"/>
</dbReference>
<dbReference type="InterPro" id="IPR036871">
    <property type="entry name" value="PX_dom_sf"/>
</dbReference>
<dbReference type="GO" id="GO:0000272">
    <property type="term" value="P:polysaccharide catabolic process"/>
    <property type="evidence" value="ECO:0007669"/>
    <property type="project" value="UniProtKB-KW"/>
</dbReference>
<evidence type="ECO:0000256" key="1">
    <source>
        <dbReference type="ARBA" id="ARBA00000822"/>
    </source>
</evidence>
<dbReference type="InterPro" id="IPR011583">
    <property type="entry name" value="Chitinase_II/V-like_cat"/>
</dbReference>
<comment type="catalytic activity">
    <reaction evidence="1">
        <text>Random endo-hydrolysis of N-acetyl-beta-D-glucosaminide (1-&gt;4)-beta-linkages in chitin and chitodextrins.</text>
        <dbReference type="EC" id="3.2.1.14"/>
    </reaction>
</comment>
<dbReference type="InterPro" id="IPR017853">
    <property type="entry name" value="GH"/>
</dbReference>
<keyword evidence="4" id="KW-0119">Carbohydrate metabolism</keyword>
<evidence type="ECO:0000259" key="10">
    <source>
        <dbReference type="PROSITE" id="PS51910"/>
    </source>
</evidence>
<dbReference type="SMART" id="SM00312">
    <property type="entry name" value="PX"/>
    <property type="match status" value="1"/>
</dbReference>
<accession>A0A9W8TWJ1</accession>
<feature type="domain" description="GH18" evidence="10">
    <location>
        <begin position="166"/>
        <end position="613"/>
    </location>
</feature>
<evidence type="ECO:0000256" key="5">
    <source>
        <dbReference type="ARBA" id="ARBA00023295"/>
    </source>
</evidence>
<evidence type="ECO:0000256" key="3">
    <source>
        <dbReference type="ARBA" id="ARBA00023024"/>
    </source>
</evidence>
<evidence type="ECO:0000313" key="12">
    <source>
        <dbReference type="Proteomes" id="UP001142393"/>
    </source>
</evidence>
<feature type="compositionally biased region" description="Basic and acidic residues" evidence="8">
    <location>
        <begin position="491"/>
        <end position="503"/>
    </location>
</feature>
<dbReference type="PROSITE" id="PS01095">
    <property type="entry name" value="GH18_1"/>
    <property type="match status" value="1"/>
</dbReference>
<dbReference type="Pfam" id="PF00787">
    <property type="entry name" value="PX"/>
    <property type="match status" value="1"/>
</dbReference>
<dbReference type="PROSITE" id="PS50195">
    <property type="entry name" value="PX"/>
    <property type="match status" value="1"/>
</dbReference>
<dbReference type="Proteomes" id="UP001142393">
    <property type="component" value="Unassembled WGS sequence"/>
</dbReference>
<proteinExistence type="predicted"/>
<keyword evidence="12" id="KW-1185">Reference proteome</keyword>
<feature type="domain" description="PX" evidence="9">
    <location>
        <begin position="2"/>
        <end position="119"/>
    </location>
</feature>
<protein>
    <submittedName>
        <fullName evidence="11">Glycoside hydrolase family 18 protein</fullName>
    </submittedName>
</protein>
<dbReference type="GO" id="GO:0008061">
    <property type="term" value="F:chitin binding"/>
    <property type="evidence" value="ECO:0007669"/>
    <property type="project" value="InterPro"/>
</dbReference>
<evidence type="ECO:0000256" key="2">
    <source>
        <dbReference type="ARBA" id="ARBA00022801"/>
    </source>
</evidence>
<dbReference type="EMBL" id="JANVFU010000009">
    <property type="protein sequence ID" value="KAJ3742785.1"/>
    <property type="molecule type" value="Genomic_DNA"/>
</dbReference>
<dbReference type="InterPro" id="IPR001223">
    <property type="entry name" value="Glyco_hydro18_cat"/>
</dbReference>
<organism evidence="11 12">
    <name type="scientific">Lentinula detonsa</name>
    <dbReference type="NCBI Taxonomy" id="2804962"/>
    <lineage>
        <taxon>Eukaryota</taxon>
        <taxon>Fungi</taxon>
        <taxon>Dikarya</taxon>
        <taxon>Basidiomycota</taxon>
        <taxon>Agaricomycotina</taxon>
        <taxon>Agaricomycetes</taxon>
        <taxon>Agaricomycetidae</taxon>
        <taxon>Agaricales</taxon>
        <taxon>Marasmiineae</taxon>
        <taxon>Omphalotaceae</taxon>
        <taxon>Lentinula</taxon>
    </lineage>
</organism>
<feature type="region of interest" description="Disordered" evidence="8">
    <location>
        <begin position="435"/>
        <end position="506"/>
    </location>
</feature>
<evidence type="ECO:0000256" key="6">
    <source>
        <dbReference type="ARBA" id="ARBA00023326"/>
    </source>
</evidence>
<dbReference type="GO" id="GO:0005576">
    <property type="term" value="C:extracellular region"/>
    <property type="evidence" value="ECO:0007669"/>
    <property type="project" value="TreeGrafter"/>
</dbReference>
<evidence type="ECO:0000256" key="8">
    <source>
        <dbReference type="SAM" id="MobiDB-lite"/>
    </source>
</evidence>
<dbReference type="Gene3D" id="3.30.1520.10">
    <property type="entry name" value="Phox-like domain"/>
    <property type="match status" value="1"/>
</dbReference>
<dbReference type="PANTHER" id="PTHR11177:SF317">
    <property type="entry name" value="CHITINASE 12-RELATED"/>
    <property type="match status" value="1"/>
</dbReference>
<evidence type="ECO:0000256" key="4">
    <source>
        <dbReference type="ARBA" id="ARBA00023277"/>
    </source>
</evidence>
<dbReference type="InterPro" id="IPR001683">
    <property type="entry name" value="PX_dom"/>
</dbReference>
<dbReference type="GO" id="GO:0006032">
    <property type="term" value="P:chitin catabolic process"/>
    <property type="evidence" value="ECO:0007669"/>
    <property type="project" value="UniProtKB-KW"/>
</dbReference>
<sequence>MANSPIVSINTHTTASSPRPHILYTVEAARGGNHVVVNRRYSEFLALHNKLQPGKDIAVSLPPKRILVTSFLPSAWLDNVLIKERKTGLAAYLTAILAHPMYHNAPALNEFLSTDESKDTLANLDLEDALPSTLSRQKALELKTQLLAGEGQAAAANGEVKAEATSIAAAYYPDWSESEFPPESLDYTRFSILFFGIETPFAIPNSSNTLTWDSGSQDMLTRTVTAARNSGAGTKVVLSVGGWGGSVYFSQCVASAANRTTFANTLVSAVNTFGLDGIDIDWEYPNEVGAGNINSPSDAANLLTFFTQLRTALGSSKIISAAVPDTPWLGSNGSPLTNVSAYATQMTYLNIMNYDIFQSSSTPGPNAPLGNLCGTSSLPQYSAQAALSQWSAAGFPASQMLLGLPLYGYVSDSTKTALTGSLVDPSLEEARMSELNGTSGAKPGTHARNPKTFPVKKPAGGQGGESQAHGDLANGKGKKSTTSQSGVGNGTRKETNGSSKPEHSTAATANLQSWYGQQIPFSSIVASGALVKNADGTYGGGAGFTEGWDNCSDTPFLFNTSQSTVVTYDDTYSLGDKATFAKQNGMAGCFTWSLDQDDGVTLQNVIRANLGLS</sequence>
<gene>
    <name evidence="11" type="ORF">DFH05DRAFT_1526243</name>
</gene>
<dbReference type="PANTHER" id="PTHR11177">
    <property type="entry name" value="CHITINASE"/>
    <property type="match status" value="1"/>
</dbReference>
<evidence type="ECO:0000256" key="7">
    <source>
        <dbReference type="RuleBase" id="RU000489"/>
    </source>
</evidence>
<reference evidence="11 12" key="1">
    <citation type="journal article" date="2023" name="Proc. Natl. Acad. Sci. U.S.A.">
        <title>A global phylogenomic analysis of the shiitake genus Lentinula.</title>
        <authorList>
            <person name="Sierra-Patev S."/>
            <person name="Min B."/>
            <person name="Naranjo-Ortiz M."/>
            <person name="Looney B."/>
            <person name="Konkel Z."/>
            <person name="Slot J.C."/>
            <person name="Sakamoto Y."/>
            <person name="Steenwyk J.L."/>
            <person name="Rokas A."/>
            <person name="Carro J."/>
            <person name="Camarero S."/>
            <person name="Ferreira P."/>
            <person name="Molpeceres G."/>
            <person name="Ruiz-Duenas F.J."/>
            <person name="Serrano A."/>
            <person name="Henrissat B."/>
            <person name="Drula E."/>
            <person name="Hughes K.W."/>
            <person name="Mata J.L."/>
            <person name="Ishikawa N.K."/>
            <person name="Vargas-Isla R."/>
            <person name="Ushijima S."/>
            <person name="Smith C.A."/>
            <person name="Donoghue J."/>
            <person name="Ahrendt S."/>
            <person name="Andreopoulos W."/>
            <person name="He G."/>
            <person name="LaButti K."/>
            <person name="Lipzen A."/>
            <person name="Ng V."/>
            <person name="Riley R."/>
            <person name="Sandor L."/>
            <person name="Barry K."/>
            <person name="Martinez A.T."/>
            <person name="Xiao Y."/>
            <person name="Gibbons J.G."/>
            <person name="Terashima K."/>
            <person name="Grigoriev I.V."/>
            <person name="Hibbett D."/>
        </authorList>
    </citation>
    <scope>NUCLEOTIDE SEQUENCE [LARGE SCALE GENOMIC DNA]</scope>
    <source>
        <strain evidence="11 12">TFB7810</strain>
    </source>
</reference>
<dbReference type="AlphaFoldDB" id="A0A9W8TWJ1"/>
<evidence type="ECO:0000313" key="11">
    <source>
        <dbReference type="EMBL" id="KAJ3742785.1"/>
    </source>
</evidence>
<dbReference type="Gene3D" id="3.20.20.80">
    <property type="entry name" value="Glycosidases"/>
    <property type="match status" value="1"/>
</dbReference>